<keyword evidence="3 10" id="KW-0547">Nucleotide-binding</keyword>
<keyword evidence="2" id="KW-0963">Cytoplasm</keyword>
<dbReference type="GO" id="GO:0043515">
    <property type="term" value="F:kinetochore binding"/>
    <property type="evidence" value="ECO:0007669"/>
    <property type="project" value="UniProtKB-ARBA"/>
</dbReference>
<feature type="domain" description="Kinesin motor" evidence="13">
    <location>
        <begin position="6"/>
        <end position="329"/>
    </location>
</feature>
<proteinExistence type="inferred from homology"/>
<feature type="coiled-coil region" evidence="11">
    <location>
        <begin position="338"/>
        <end position="365"/>
    </location>
</feature>
<feature type="binding site" evidence="10">
    <location>
        <begin position="86"/>
        <end position="93"/>
    </location>
    <ligand>
        <name>ATP</name>
        <dbReference type="ChEBI" id="CHEBI:30616"/>
    </ligand>
</feature>
<feature type="coiled-coil region" evidence="11">
    <location>
        <begin position="2031"/>
        <end position="2065"/>
    </location>
</feature>
<dbReference type="InterPro" id="IPR001752">
    <property type="entry name" value="Kinesin_motor_dom"/>
</dbReference>
<comment type="subcellular location">
    <subcellularLocation>
        <location evidence="1">Cytoplasm</location>
        <location evidence="1">Cytoskeleton</location>
    </subcellularLocation>
</comment>
<dbReference type="CTD" id="1062"/>
<reference evidence="15" key="1">
    <citation type="submission" date="2025-08" db="UniProtKB">
        <authorList>
            <consortium name="RefSeq"/>
        </authorList>
    </citation>
    <scope>IDENTIFICATION</scope>
    <source>
        <tissue evidence="15">Blood</tissue>
    </source>
</reference>
<evidence type="ECO:0000259" key="13">
    <source>
        <dbReference type="PROSITE" id="PS50067"/>
    </source>
</evidence>
<evidence type="ECO:0000256" key="10">
    <source>
        <dbReference type="PROSITE-ProRule" id="PRU00283"/>
    </source>
</evidence>
<protein>
    <recommendedName>
        <fullName evidence="8">Centromere-associated protein E</fullName>
    </recommendedName>
    <alternativeName>
        <fullName evidence="9">Centromere protein E</fullName>
    </alternativeName>
</protein>
<feature type="coiled-coil region" evidence="11">
    <location>
        <begin position="2375"/>
        <end position="2409"/>
    </location>
</feature>
<dbReference type="GO" id="GO:0003777">
    <property type="term" value="F:microtubule motor activity"/>
    <property type="evidence" value="ECO:0007669"/>
    <property type="project" value="InterPro"/>
</dbReference>
<keyword evidence="5 11" id="KW-0175">Coiled coil</keyword>
<dbReference type="CDD" id="cd01374">
    <property type="entry name" value="KISc_CENP_E"/>
    <property type="match status" value="1"/>
</dbReference>
<feature type="coiled-coil region" evidence="11">
    <location>
        <begin position="2541"/>
        <end position="2575"/>
    </location>
</feature>
<dbReference type="KEGG" id="pcoo:112858063"/>
<dbReference type="GO" id="GO:0005524">
    <property type="term" value="F:ATP binding"/>
    <property type="evidence" value="ECO:0007669"/>
    <property type="project" value="UniProtKB-UniRule"/>
</dbReference>
<dbReference type="GO" id="GO:0005874">
    <property type="term" value="C:microtubule"/>
    <property type="evidence" value="ECO:0007669"/>
    <property type="project" value="TreeGrafter"/>
</dbReference>
<dbReference type="PRINTS" id="PR00380">
    <property type="entry name" value="KINESINHEAVY"/>
</dbReference>
<dbReference type="InterPro" id="IPR027417">
    <property type="entry name" value="P-loop_NTPase"/>
</dbReference>
<dbReference type="GO" id="GO:0007018">
    <property type="term" value="P:microtubule-based movement"/>
    <property type="evidence" value="ECO:0007669"/>
    <property type="project" value="InterPro"/>
</dbReference>
<feature type="compositionally biased region" description="Basic and acidic residues" evidence="12">
    <location>
        <begin position="2625"/>
        <end position="2639"/>
    </location>
</feature>
<dbReference type="Gene3D" id="3.40.850.10">
    <property type="entry name" value="Kinesin motor domain"/>
    <property type="match status" value="1"/>
</dbReference>
<gene>
    <name evidence="15" type="primary">CENPE</name>
</gene>
<dbReference type="SUPFAM" id="SSF52540">
    <property type="entry name" value="P-loop containing nucleoside triphosphate hydrolases"/>
    <property type="match status" value="1"/>
</dbReference>
<dbReference type="InterPro" id="IPR019821">
    <property type="entry name" value="Kinesin_motor_CS"/>
</dbReference>
<dbReference type="PANTHER" id="PTHR47968:SF75">
    <property type="entry name" value="CENTROMERE-ASSOCIATED PROTEIN E"/>
    <property type="match status" value="1"/>
</dbReference>
<dbReference type="Pfam" id="PF00225">
    <property type="entry name" value="Kinesin"/>
    <property type="match status" value="1"/>
</dbReference>
<accession>A0A6P6HPH2</accession>
<evidence type="ECO:0000256" key="4">
    <source>
        <dbReference type="ARBA" id="ARBA00022840"/>
    </source>
</evidence>
<keyword evidence="14" id="KW-1185">Reference proteome</keyword>
<dbReference type="GeneID" id="112858063"/>
<evidence type="ECO:0000256" key="6">
    <source>
        <dbReference type="ARBA" id="ARBA00023175"/>
    </source>
</evidence>
<feature type="coiled-coil region" evidence="11">
    <location>
        <begin position="870"/>
        <end position="991"/>
    </location>
</feature>
<dbReference type="GO" id="GO:0000779">
    <property type="term" value="C:condensed chromosome, centromeric region"/>
    <property type="evidence" value="ECO:0007669"/>
    <property type="project" value="UniProtKB-ARBA"/>
</dbReference>
<feature type="coiled-coil region" evidence="11">
    <location>
        <begin position="1364"/>
        <end position="1761"/>
    </location>
</feature>
<feature type="coiled-coil region" evidence="11">
    <location>
        <begin position="2324"/>
        <end position="2351"/>
    </location>
</feature>
<dbReference type="GO" id="GO:0000278">
    <property type="term" value="P:mitotic cell cycle"/>
    <property type="evidence" value="ECO:0007669"/>
    <property type="project" value="TreeGrafter"/>
</dbReference>
<feature type="compositionally biased region" description="Polar residues" evidence="12">
    <location>
        <begin position="2640"/>
        <end position="2652"/>
    </location>
</feature>
<evidence type="ECO:0000256" key="9">
    <source>
        <dbReference type="ARBA" id="ARBA00081766"/>
    </source>
</evidence>
<evidence type="ECO:0000256" key="7">
    <source>
        <dbReference type="ARBA" id="ARBA00023212"/>
    </source>
</evidence>
<evidence type="ECO:0000256" key="3">
    <source>
        <dbReference type="ARBA" id="ARBA00022741"/>
    </source>
</evidence>
<evidence type="ECO:0000256" key="12">
    <source>
        <dbReference type="SAM" id="MobiDB-lite"/>
    </source>
</evidence>
<organism evidence="14 15">
    <name type="scientific">Puma concolor</name>
    <name type="common">Mountain lion</name>
    <name type="synonym">Felis concolor</name>
    <dbReference type="NCBI Taxonomy" id="9696"/>
    <lineage>
        <taxon>Eukaryota</taxon>
        <taxon>Metazoa</taxon>
        <taxon>Chordata</taxon>
        <taxon>Craniata</taxon>
        <taxon>Vertebrata</taxon>
        <taxon>Euteleostomi</taxon>
        <taxon>Mammalia</taxon>
        <taxon>Eutheria</taxon>
        <taxon>Laurasiatheria</taxon>
        <taxon>Carnivora</taxon>
        <taxon>Feliformia</taxon>
        <taxon>Felidae</taxon>
        <taxon>Felinae</taxon>
        <taxon>Puma</taxon>
    </lineage>
</organism>
<dbReference type="Proteomes" id="UP000515131">
    <property type="component" value="Unplaced"/>
</dbReference>
<feature type="coiled-coil region" evidence="11">
    <location>
        <begin position="714"/>
        <end position="748"/>
    </location>
</feature>
<evidence type="ECO:0000313" key="15">
    <source>
        <dbReference type="RefSeq" id="XP_025777183.1"/>
    </source>
</evidence>
<dbReference type="GO" id="GO:0140694">
    <property type="term" value="P:membraneless organelle assembly"/>
    <property type="evidence" value="ECO:0007669"/>
    <property type="project" value="UniProtKB-ARBA"/>
</dbReference>
<name>A0A6P6HPH2_PUMCO</name>
<dbReference type="InterPro" id="IPR036961">
    <property type="entry name" value="Kinesin_motor_dom_sf"/>
</dbReference>
<dbReference type="GO" id="GO:0008017">
    <property type="term" value="F:microtubule binding"/>
    <property type="evidence" value="ECO:0007669"/>
    <property type="project" value="InterPro"/>
</dbReference>
<feature type="compositionally biased region" description="Polar residues" evidence="12">
    <location>
        <begin position="2601"/>
        <end position="2613"/>
    </location>
</feature>
<dbReference type="GO" id="GO:0000280">
    <property type="term" value="P:nuclear division"/>
    <property type="evidence" value="ECO:0007669"/>
    <property type="project" value="UniProtKB-ARBA"/>
</dbReference>
<dbReference type="PROSITE" id="PS00411">
    <property type="entry name" value="KINESIN_MOTOR_1"/>
    <property type="match status" value="1"/>
</dbReference>
<dbReference type="PROSITE" id="PS50067">
    <property type="entry name" value="KINESIN_MOTOR_2"/>
    <property type="match status" value="1"/>
</dbReference>
<evidence type="ECO:0000313" key="14">
    <source>
        <dbReference type="Proteomes" id="UP000515131"/>
    </source>
</evidence>
<dbReference type="SMART" id="SM00129">
    <property type="entry name" value="KISc"/>
    <property type="match status" value="1"/>
</dbReference>
<dbReference type="InterPro" id="IPR027640">
    <property type="entry name" value="Kinesin-like_fam"/>
</dbReference>
<dbReference type="GO" id="GO:0030071">
    <property type="term" value="P:regulation of mitotic metaphase/anaphase transition"/>
    <property type="evidence" value="ECO:0007669"/>
    <property type="project" value="UniProtKB-ARBA"/>
</dbReference>
<keyword evidence="7" id="KW-0206">Cytoskeleton</keyword>
<evidence type="ECO:0000256" key="8">
    <source>
        <dbReference type="ARBA" id="ARBA00070169"/>
    </source>
</evidence>
<dbReference type="GO" id="GO:0008608">
    <property type="term" value="P:attachment of spindle microtubules to kinetochore"/>
    <property type="evidence" value="ECO:0007669"/>
    <property type="project" value="UniProtKB-ARBA"/>
</dbReference>
<evidence type="ECO:0000256" key="2">
    <source>
        <dbReference type="ARBA" id="ARBA00022490"/>
    </source>
</evidence>
<dbReference type="GO" id="GO:0007051">
    <property type="term" value="P:spindle organization"/>
    <property type="evidence" value="ECO:0007669"/>
    <property type="project" value="UniProtKB-ARBA"/>
</dbReference>
<evidence type="ECO:0000256" key="1">
    <source>
        <dbReference type="ARBA" id="ARBA00004245"/>
    </source>
</evidence>
<keyword evidence="6 10" id="KW-0505">Motor protein</keyword>
<keyword evidence="4 10" id="KW-0067">ATP-binding</keyword>
<feature type="region of interest" description="Disordered" evidence="12">
    <location>
        <begin position="2597"/>
        <end position="2700"/>
    </location>
</feature>
<comment type="similarity">
    <text evidence="10">Belongs to the TRAFAC class myosin-kinesin ATPase superfamily. Kinesin family.</text>
</comment>
<feature type="coiled-coil region" evidence="11">
    <location>
        <begin position="1036"/>
        <end position="1077"/>
    </location>
</feature>
<feature type="coiled-coil region" evidence="11">
    <location>
        <begin position="492"/>
        <end position="688"/>
    </location>
</feature>
<evidence type="ECO:0000256" key="11">
    <source>
        <dbReference type="SAM" id="Coils"/>
    </source>
</evidence>
<feature type="coiled-coil region" evidence="11">
    <location>
        <begin position="1787"/>
        <end position="2006"/>
    </location>
</feature>
<dbReference type="FunFam" id="3.40.850.10:FF:000026">
    <property type="entry name" value="Centromere-associated protein E"/>
    <property type="match status" value="1"/>
</dbReference>
<feature type="coiled-coil region" evidence="11">
    <location>
        <begin position="776"/>
        <end position="817"/>
    </location>
</feature>
<dbReference type="PANTHER" id="PTHR47968">
    <property type="entry name" value="CENTROMERE PROTEIN E"/>
    <property type="match status" value="1"/>
</dbReference>
<feature type="coiled-coil region" evidence="11">
    <location>
        <begin position="1106"/>
        <end position="1276"/>
    </location>
</feature>
<dbReference type="RefSeq" id="XP_025777183.1">
    <property type="nucleotide sequence ID" value="XM_025921398.1"/>
</dbReference>
<feature type="compositionally biased region" description="Basic and acidic residues" evidence="12">
    <location>
        <begin position="2690"/>
        <end position="2700"/>
    </location>
</feature>
<evidence type="ECO:0000256" key="5">
    <source>
        <dbReference type="ARBA" id="ARBA00023054"/>
    </source>
</evidence>
<sequence>MAEEGAVAVCVRVRPLNSREEALGGDTQIYWKTDNNAIYQVDGSKSFNFDRVFHSNETTKNVYEEIAVPIIDSAIQGYNGTIFAYGQTASGKTYTMMGSEDYLGVIPRAIHDIFQKIKKFPDREFLLRVSYMEIYNETITDLLCDTQKMKPLIIREDFNRNVYVADLTEEVVYTSEMALKWITKGEKNRHYGITKMNQRSSRSHTIFRMILESREKGEPSNCDGSVKVSHLNLVDLAGSERAAQTGAEGVRLKEGCNINRSLFILGQVIKKLSDGQVGGFINYRDSKLTRILQNSLGGNAKTRIICTITPVSFDETLTTLQFASTAKYMKNTPYVNEVSSDEALLKRYRKEIMDLKKQLEEVSLETRAQAMEKDQLAQLLEEKDLLQKVQIEKIQNLTRMLVTSSSLTSQQELKAKRKRRVTWCLGKINKMKDSNYLNEFNMSANIAKTHKAAVTMIGEIDESISSESDIFSNTLDPLTEVEWNPATKLLSQENLESELNSLRANYDNLILDYEQLRRENEEMELKLKEKNDLDEFEALERKAEKDQEMQLIHEISNLKNLVKHAEVYNQDLENELSSKVELLREKEEQIKKLQKYIDCQKSEDTKMDLSYSSESTEDLKQMKQTLLDAEGVALDAKRESAFLRSENLELKEKMKELANAYKQMENDIQLYQSQLEAKKKMQVDLEKELQSSFNEITKLTSLIDGKVPKDLLCNLELERKITDLQKELNKEVEENEALRKEVNLLSALKPLPSELEILRKEIHDKSEELYIIISERDKLFSEVVQKENRIQDLLEEIEKTKNDLATTQMNYKSTDQEFQDLKNHLEFEQKYKMVLEENARRNQEIGNLSKQAQKLGLSSHALSTELCPKTKELQQKATESQEVLNEMEELKEQLESRDSRLQTVEKEKALIAEQLQQTLVEIKTLTQERDDLKQLQESLQIERDQLKSDIQDTVNMNIDTQEQLRNALESLKQHQETINTLKMRISEETSRNLHTEENLGGTKDEFQEKMADTDKKQNLKAKNTQALIANVEDNELTEQQRKILSLIQEKNELQQMLESITAEKEQLKTDLRENIEMMIENQEELRILGGELKRQQEIITQEKNHTMKKEEELSRTCEKLAEVEEKLKEKSQQLQEKQLKLLSVQEEMSEMQKKMSEMENVKNGLRSQELTLEHMEMERLELAQKLHENYEELKSITKERNDLKELQESFDIEREKLQDYIRELEVTGLETKEELKIAHVHLKEQQETIDELRRNISEKTAQMINIQNDLEKSNTELQEKIPVLHEEQELLPNVKEVSSTQETGHELELLRKQSKTKDSMTPACIEMEKLGLTEKLPESHDEIKSLTDERDNLRMRKEAVRAGQDQLKEDIRETLAKIREAQDKQERSFNMEEKDGAPEKMMSEMEQLKEQLKATESALQRMDVEKLEMSERLQESCDELKCITKERDNIQRLQEVLQSESNQLKENMREIIAKHLETEEELKVAHRHMKEQEETIEKLRVNLSETENELSSLQKELEITNDELQKKIQELHAKQEQFITTKEISETQEKMSALEQLKEQLKVKDSSLQSIESERLQLTEKLKESQDKIKIIIKERDELKRMQEALQMERDQLKKNIKEIVTEMQELQQKEHQLLKMKPVNETQEKMCEIEYLKNQFEAQKSTLENIEKENVRLIQRLHENLEEMRSVTKERDDLRSVEETLKVERDQLQENLRETVIRDLEKQEELRIAHMHVKEHQETIDKLRDIISEKTDEISNMQTDLENTDTALKVQDLEKQEELRIAHMHVKEHQETIDKLRGIVSEKTDEISNMQMDLENSNAKLQEKIQQLKANEHQLFKLKEDVSETQKKMSEIERLKKQFKDQSLTLDKIEMENLNLAQQLHENLEEMKSIMKERDNLKLERDQLKEDLQKTIARDLETQQELKVVHMHLKEYQETIDKFRQRVSEKTTQISNIQKSLNKSKDELQKKIQELQKKELQLLKMKEDVNKTHKNINRMERLKQQFEAQTLSMQSVEVDNLHLTKKLHKRLEELRIVAEERDELRRIKESLKMERDQFRETLREMIARDQQNHKEVVKYEKKLPCNGKHHLTESLRDKCSRIKELLKRYSEMYNHYECLDRLSLDLEKEVETQKELSIRVRANLSLPYPQIKQIQKLLTANQRGSMEFHRVMKKLQYVLSHVTKIKEEHHESINKFEVFFIDEVEKQNELLIKIQHLQQDYDVPSRELTDLKLSQNMDLHIEEILKDLSENDFHCIKAEFQQVLSNRKEMTQFLEEWLNTHFDTEKFKNGIQKENDRICQVNNFYNNKIIAIMNESTEFEERNATITKEWEHDLKSVKEKNEQLFKNYQTLKISLTSGVLVNAVTKDNKNLHVTSRATQLTTEKIQELETSLREAKESAMHKESKIIKLQKELEMTNDLGAKLQAQVNESNKCLEKTKEMIQVLQDKVALGAKPYKEEIEDLKTKLVKIDLEKMKTAKEFEKEITSTKATVEYQKEVIRVLRENLRRNQQAQDTSLVSECTDSQPSNKPLTCGGGSGIVQSTKALIFKSEYIRLEKEISKLKQQNEQLIKQKNELLSNNHHLSGEVKMWKERILKREAHKEVNCENSPQSPKMTRTASKKRPHTPSQCKERNLQDPVPRESPKSSFFDSRSKSLPTPQPVRYFDNSGLGLCPEEQTAGAERVGPQPSLWHTSSRKDMPECKTQ</sequence>